<keyword evidence="5" id="KW-1185">Reference proteome</keyword>
<gene>
    <name evidence="4" type="ORF">BKA15_003758</name>
</gene>
<dbReference type="InterPro" id="IPR002765">
    <property type="entry name" value="UPF0145_YbjQ-like"/>
</dbReference>
<evidence type="ECO:0000256" key="3">
    <source>
        <dbReference type="SAM" id="MobiDB-lite"/>
    </source>
</evidence>
<feature type="region of interest" description="Disordered" evidence="3">
    <location>
        <begin position="197"/>
        <end position="279"/>
    </location>
</feature>
<dbReference type="Gene3D" id="3.30.110.70">
    <property type="entry name" value="Hypothetical protein apc22750. Chain B"/>
    <property type="match status" value="1"/>
</dbReference>
<dbReference type="PANTHER" id="PTHR34068">
    <property type="entry name" value="UPF0145 PROTEIN YBJQ"/>
    <property type="match status" value="1"/>
</dbReference>
<protein>
    <recommendedName>
        <fullName evidence="2">UPF0145 protein BKA15_003758</fullName>
    </recommendedName>
</protein>
<evidence type="ECO:0000313" key="5">
    <source>
        <dbReference type="Proteomes" id="UP000569914"/>
    </source>
</evidence>
<feature type="compositionally biased region" description="Polar residues" evidence="3">
    <location>
        <begin position="237"/>
        <end position="257"/>
    </location>
</feature>
<comment type="caution">
    <text evidence="4">The sequence shown here is derived from an EMBL/GenBank/DDBJ whole genome shotgun (WGS) entry which is preliminary data.</text>
</comment>
<proteinExistence type="inferred from homology"/>
<dbReference type="SUPFAM" id="SSF117782">
    <property type="entry name" value="YbjQ-like"/>
    <property type="match status" value="1"/>
</dbReference>
<organism evidence="4 5">
    <name type="scientific">Microlunatus parietis</name>
    <dbReference type="NCBI Taxonomy" id="682979"/>
    <lineage>
        <taxon>Bacteria</taxon>
        <taxon>Bacillati</taxon>
        <taxon>Actinomycetota</taxon>
        <taxon>Actinomycetes</taxon>
        <taxon>Propionibacteriales</taxon>
        <taxon>Propionibacteriaceae</taxon>
        <taxon>Microlunatus</taxon>
    </lineage>
</organism>
<evidence type="ECO:0000256" key="2">
    <source>
        <dbReference type="HAMAP-Rule" id="MF_00338"/>
    </source>
</evidence>
<comment type="similarity">
    <text evidence="1 2">Belongs to the UPF0145 family.</text>
</comment>
<sequence>MSNYGQQPPYGQNPYGQPNPYPQQPGGQQPYQQPQQPPYGQQQQRPGQYGQQPGWGQQPQQYGQQPYPGQQQYGQQQQQVWPQQPERPQPPELIKRAVPVSTTETVPGRAVSEILGEVVGVVARARELPRELRTSNPAESYVALLTRSRQDAVGRMVEMATEAGADAVIGLRFDSSEITQSLSEVSAYGTAVKLHPAEADADATDPGVATEDESTPRKAFGGDDITENPPPAPGLSGSPTGRVTPVSSASAPETDATTLKRPDQPNPWPPSSPGWPSQS</sequence>
<dbReference type="HAMAP" id="MF_00338">
    <property type="entry name" value="UPF0145"/>
    <property type="match status" value="1"/>
</dbReference>
<dbReference type="Proteomes" id="UP000569914">
    <property type="component" value="Unassembled WGS sequence"/>
</dbReference>
<name>A0A7Y9I8S6_9ACTN</name>
<feature type="compositionally biased region" description="Pro residues" evidence="3">
    <location>
        <begin position="264"/>
        <end position="273"/>
    </location>
</feature>
<evidence type="ECO:0000313" key="4">
    <source>
        <dbReference type="EMBL" id="NYE72429.1"/>
    </source>
</evidence>
<reference evidence="4 5" key="1">
    <citation type="submission" date="2020-07" db="EMBL/GenBank/DDBJ databases">
        <title>Sequencing the genomes of 1000 actinobacteria strains.</title>
        <authorList>
            <person name="Klenk H.-P."/>
        </authorList>
    </citation>
    <scope>NUCLEOTIDE SEQUENCE [LARGE SCALE GENOMIC DNA]</scope>
    <source>
        <strain evidence="4 5">DSM 22083</strain>
    </source>
</reference>
<dbReference type="PANTHER" id="PTHR34068:SF2">
    <property type="entry name" value="UPF0145 PROTEIN SCO3412"/>
    <property type="match status" value="1"/>
</dbReference>
<feature type="compositionally biased region" description="Low complexity" evidence="3">
    <location>
        <begin position="24"/>
        <end position="84"/>
    </location>
</feature>
<dbReference type="AlphaFoldDB" id="A0A7Y9I8S6"/>
<dbReference type="RefSeq" id="WP_179753211.1">
    <property type="nucleotide sequence ID" value="NZ_JACCBU010000001.1"/>
</dbReference>
<feature type="region of interest" description="Disordered" evidence="3">
    <location>
        <begin position="1"/>
        <end position="104"/>
    </location>
</feature>
<dbReference type="Pfam" id="PF01906">
    <property type="entry name" value="YbjQ_1"/>
    <property type="match status" value="1"/>
</dbReference>
<dbReference type="InterPro" id="IPR035439">
    <property type="entry name" value="UPF0145_dom_sf"/>
</dbReference>
<dbReference type="EMBL" id="JACCBU010000001">
    <property type="protein sequence ID" value="NYE72429.1"/>
    <property type="molecule type" value="Genomic_DNA"/>
</dbReference>
<evidence type="ECO:0000256" key="1">
    <source>
        <dbReference type="ARBA" id="ARBA00010751"/>
    </source>
</evidence>
<feature type="compositionally biased region" description="Low complexity" evidence="3">
    <location>
        <begin position="1"/>
        <end position="16"/>
    </location>
</feature>
<accession>A0A7Y9I8S6</accession>